<accession>A0A0G4IN27</accession>
<sequence>MASGVGDVAVDKGAVLERVEALVRGGDLTTLTTKAILKQVADEFGADAAVSYKRDIKDRVHDVIESMNPHESEDDEARDERAAETADGGSGSPARRASKRRKATPVKEPTKKKRRTTASASGIARPIGISRQLAHFLHVPYDGDEDIGGAQMARTEVAKRIGRYVKEHNLQAEHDGRRIIFDDALRNLFGVDEATYFSLQTLLSPHFEKLAAKERPKHDASSGPPRRNAFHNPVVWSDKLQALLGGDKRVSRPQTVKLLWEYIKSHDLQDPKDKRIIVCDDAMYNVFKVKRLHMMKMNKILSAHLRSVDDIAGDGANNDDDESENGSGDDAEEEDDADGEDQPSIKREAGSNVKREPAEEQDLPAPAVGDVHVKQEERADVQAGKPSE</sequence>
<feature type="compositionally biased region" description="Basic residues" evidence="1">
    <location>
        <begin position="96"/>
        <end position="116"/>
    </location>
</feature>
<dbReference type="PANTHER" id="PTHR13844">
    <property type="entry name" value="SWI/SNF-RELATED MATRIX-ASSOCIATED ACTIN-DEPENDENT REGULATOR OF CHROMATIN SUBFAMILY D"/>
    <property type="match status" value="1"/>
</dbReference>
<evidence type="ECO:0000313" key="4">
    <source>
        <dbReference type="EMBL" id="SPQ95356.1"/>
    </source>
</evidence>
<proteinExistence type="predicted"/>
<dbReference type="Pfam" id="PF02201">
    <property type="entry name" value="SWIB"/>
    <property type="match status" value="2"/>
</dbReference>
<dbReference type="InterPro" id="IPR036885">
    <property type="entry name" value="SWIB_MDM2_dom_sf"/>
</dbReference>
<dbReference type="CDD" id="cd10567">
    <property type="entry name" value="SWIB-MDM2_like"/>
    <property type="match status" value="2"/>
</dbReference>
<dbReference type="OrthoDB" id="10251073at2759"/>
<protein>
    <recommendedName>
        <fullName evidence="2">DM2 domain-containing protein</fullName>
    </recommendedName>
</protein>
<evidence type="ECO:0000259" key="2">
    <source>
        <dbReference type="PROSITE" id="PS51925"/>
    </source>
</evidence>
<dbReference type="SUPFAM" id="SSF47592">
    <property type="entry name" value="SWIB/MDM2 domain"/>
    <property type="match status" value="2"/>
</dbReference>
<gene>
    <name evidence="3" type="ORF">PBRA_005297</name>
    <name evidence="4" type="ORF">PLBR_LOCUS2571</name>
</gene>
<dbReference type="SMART" id="SM00151">
    <property type="entry name" value="SWIB"/>
    <property type="match status" value="2"/>
</dbReference>
<feature type="compositionally biased region" description="Basic and acidic residues" evidence="1">
    <location>
        <begin position="343"/>
        <end position="358"/>
    </location>
</feature>
<feature type="compositionally biased region" description="Acidic residues" evidence="1">
    <location>
        <begin position="317"/>
        <end position="341"/>
    </location>
</feature>
<reference evidence="3 5" key="1">
    <citation type="submission" date="2015-02" db="EMBL/GenBank/DDBJ databases">
        <authorList>
            <person name="Chooi Y.-H."/>
        </authorList>
    </citation>
    <scope>NUCLEOTIDE SEQUENCE [LARGE SCALE GENOMIC DNA]</scope>
    <source>
        <strain evidence="3">E3</strain>
    </source>
</reference>
<feature type="compositionally biased region" description="Basic and acidic residues" evidence="1">
    <location>
        <begin position="371"/>
        <end position="380"/>
    </location>
</feature>
<reference evidence="4 6" key="2">
    <citation type="submission" date="2018-03" db="EMBL/GenBank/DDBJ databases">
        <authorList>
            <person name="Fogelqvist J."/>
        </authorList>
    </citation>
    <scope>NUCLEOTIDE SEQUENCE [LARGE SCALE GENOMIC DNA]</scope>
</reference>
<dbReference type="InterPro" id="IPR014876">
    <property type="entry name" value="DEK_C"/>
</dbReference>
<feature type="domain" description="DM2" evidence="2">
    <location>
        <begin position="122"/>
        <end position="209"/>
    </location>
</feature>
<dbReference type="EMBL" id="OVEO01000004">
    <property type="protein sequence ID" value="SPQ95356.1"/>
    <property type="molecule type" value="Genomic_DNA"/>
</dbReference>
<dbReference type="InterPro" id="IPR003121">
    <property type="entry name" value="SWIB_MDM2_domain"/>
</dbReference>
<feature type="domain" description="DM2" evidence="2">
    <location>
        <begin position="229"/>
        <end position="307"/>
    </location>
</feature>
<evidence type="ECO:0000256" key="1">
    <source>
        <dbReference type="SAM" id="MobiDB-lite"/>
    </source>
</evidence>
<feature type="region of interest" description="Disordered" evidence="1">
    <location>
        <begin position="64"/>
        <end position="124"/>
    </location>
</feature>
<dbReference type="Proteomes" id="UP000039324">
    <property type="component" value="Unassembled WGS sequence"/>
</dbReference>
<dbReference type="OMA" id="FSMNKYI"/>
<dbReference type="EMBL" id="CDSF01000076">
    <property type="protein sequence ID" value="CEO96693.1"/>
    <property type="molecule type" value="Genomic_DNA"/>
</dbReference>
<dbReference type="PROSITE" id="PS51925">
    <property type="entry name" value="SWIB_MDM2"/>
    <property type="match status" value="2"/>
</dbReference>
<evidence type="ECO:0000313" key="3">
    <source>
        <dbReference type="EMBL" id="CEO96693.1"/>
    </source>
</evidence>
<geneLocation type="mitochondrion" evidence="4"/>
<feature type="region of interest" description="Disordered" evidence="1">
    <location>
        <begin position="312"/>
        <end position="388"/>
    </location>
</feature>
<dbReference type="AlphaFoldDB" id="A0A0G4IN27"/>
<keyword evidence="5" id="KW-1185">Reference proteome</keyword>
<dbReference type="Pfam" id="PF08766">
    <property type="entry name" value="DEK_C"/>
    <property type="match status" value="1"/>
</dbReference>
<organism evidence="3 5">
    <name type="scientific">Plasmodiophora brassicae</name>
    <name type="common">Clubroot disease agent</name>
    <dbReference type="NCBI Taxonomy" id="37360"/>
    <lineage>
        <taxon>Eukaryota</taxon>
        <taxon>Sar</taxon>
        <taxon>Rhizaria</taxon>
        <taxon>Endomyxa</taxon>
        <taxon>Phytomyxea</taxon>
        <taxon>Plasmodiophorida</taxon>
        <taxon>Plasmodiophoridae</taxon>
        <taxon>Plasmodiophora</taxon>
    </lineage>
</organism>
<dbReference type="InterPro" id="IPR019835">
    <property type="entry name" value="SWIB_domain"/>
</dbReference>
<dbReference type="Proteomes" id="UP000290189">
    <property type="component" value="Unassembled WGS sequence"/>
</dbReference>
<evidence type="ECO:0000313" key="5">
    <source>
        <dbReference type="Proteomes" id="UP000039324"/>
    </source>
</evidence>
<evidence type="ECO:0000313" key="6">
    <source>
        <dbReference type="Proteomes" id="UP000290189"/>
    </source>
</evidence>
<dbReference type="STRING" id="37360.A0A0G4IN27"/>
<keyword evidence="4" id="KW-0496">Mitochondrion</keyword>
<name>A0A0G4IN27_PLABS</name>
<dbReference type="Gene3D" id="1.10.245.10">
    <property type="entry name" value="SWIB/MDM2 domain"/>
    <property type="match status" value="2"/>
</dbReference>